<sequence length="315" mass="35473">MNFCRVCMMTHHGESCDVSDDSDDDDVSFNDEEAGSDNMNGGNDDDDADADLDEMLDNIGQGTWGDKWKTSAESSSFIDKDLESLRRLLDDSHQELYTGCQSYKKILFIVTMLHLKTTNGWSNKSFYDTIDVFKKALPSPSSFPKNFYEEKKYIQDLGFRGDKILASVNDCVLYREVSNDMRWHKDVRVNDDNVATHPADSEALKHFKREFSLFAHYPRNVCLGLATERFNPLGTKVSDVRGLQVDKESTAQSSLRRGSNPLELVDGITFSSDSTGKASKTRLLIDEENIDDEETDPSNLESSKKEGSSQEDESS</sequence>
<dbReference type="PANTHER" id="PTHR10775:SF188">
    <property type="entry name" value="TRANSPOSASE-ASSOCIATED DOMAIN-CONTAINING PROTEIN"/>
    <property type="match status" value="1"/>
</dbReference>
<protein>
    <submittedName>
        <fullName evidence="2">Leucine-rich repeat protein</fullName>
    </submittedName>
</protein>
<name>A0ABQ5AX99_9ASTR</name>
<dbReference type="Proteomes" id="UP001151760">
    <property type="component" value="Unassembled WGS sequence"/>
</dbReference>
<organism evidence="2 3">
    <name type="scientific">Tanacetum coccineum</name>
    <dbReference type="NCBI Taxonomy" id="301880"/>
    <lineage>
        <taxon>Eukaryota</taxon>
        <taxon>Viridiplantae</taxon>
        <taxon>Streptophyta</taxon>
        <taxon>Embryophyta</taxon>
        <taxon>Tracheophyta</taxon>
        <taxon>Spermatophyta</taxon>
        <taxon>Magnoliopsida</taxon>
        <taxon>eudicotyledons</taxon>
        <taxon>Gunneridae</taxon>
        <taxon>Pentapetalae</taxon>
        <taxon>asterids</taxon>
        <taxon>campanulids</taxon>
        <taxon>Asterales</taxon>
        <taxon>Asteraceae</taxon>
        <taxon>Asteroideae</taxon>
        <taxon>Anthemideae</taxon>
        <taxon>Anthemidinae</taxon>
        <taxon>Tanacetum</taxon>
    </lineage>
</organism>
<evidence type="ECO:0000256" key="1">
    <source>
        <dbReference type="SAM" id="MobiDB-lite"/>
    </source>
</evidence>
<gene>
    <name evidence="2" type="ORF">Tco_0840066</name>
</gene>
<evidence type="ECO:0000313" key="2">
    <source>
        <dbReference type="EMBL" id="GJT05604.1"/>
    </source>
</evidence>
<dbReference type="Pfam" id="PF02992">
    <property type="entry name" value="Transposase_21"/>
    <property type="match status" value="1"/>
</dbReference>
<evidence type="ECO:0000313" key="3">
    <source>
        <dbReference type="Proteomes" id="UP001151760"/>
    </source>
</evidence>
<dbReference type="InterPro" id="IPR004242">
    <property type="entry name" value="Transposase_21"/>
</dbReference>
<proteinExistence type="predicted"/>
<reference evidence="2" key="2">
    <citation type="submission" date="2022-01" db="EMBL/GenBank/DDBJ databases">
        <authorList>
            <person name="Yamashiro T."/>
            <person name="Shiraishi A."/>
            <person name="Satake H."/>
            <person name="Nakayama K."/>
        </authorList>
    </citation>
    <scope>NUCLEOTIDE SEQUENCE</scope>
</reference>
<feature type="region of interest" description="Disordered" evidence="1">
    <location>
        <begin position="270"/>
        <end position="315"/>
    </location>
</feature>
<accession>A0ABQ5AX99</accession>
<reference evidence="2" key="1">
    <citation type="journal article" date="2022" name="Int. J. Mol. Sci.">
        <title>Draft Genome of Tanacetum Coccineum: Genomic Comparison of Closely Related Tanacetum-Family Plants.</title>
        <authorList>
            <person name="Yamashiro T."/>
            <person name="Shiraishi A."/>
            <person name="Nakayama K."/>
            <person name="Satake H."/>
        </authorList>
    </citation>
    <scope>NUCLEOTIDE SEQUENCE</scope>
</reference>
<dbReference type="EMBL" id="BQNB010012601">
    <property type="protein sequence ID" value="GJT05604.1"/>
    <property type="molecule type" value="Genomic_DNA"/>
</dbReference>
<dbReference type="PANTHER" id="PTHR10775">
    <property type="entry name" value="OS08G0208400 PROTEIN"/>
    <property type="match status" value="1"/>
</dbReference>
<feature type="region of interest" description="Disordered" evidence="1">
    <location>
        <begin position="16"/>
        <end position="51"/>
    </location>
</feature>
<keyword evidence="3" id="KW-1185">Reference proteome</keyword>
<feature type="compositionally biased region" description="Acidic residues" evidence="1">
    <location>
        <begin position="17"/>
        <end position="35"/>
    </location>
</feature>
<comment type="caution">
    <text evidence="2">The sequence shown here is derived from an EMBL/GenBank/DDBJ whole genome shotgun (WGS) entry which is preliminary data.</text>
</comment>
<feature type="compositionally biased region" description="Acidic residues" evidence="1">
    <location>
        <begin position="286"/>
        <end position="296"/>
    </location>
</feature>